<feature type="region of interest" description="Disordered" evidence="1">
    <location>
        <begin position="1"/>
        <end position="30"/>
    </location>
</feature>
<sequence>MTLAASRLGPVDAADLPDYPLGPEDDLNDAMRNAGHALRSRTRIPPWGTRRFLGGKGN</sequence>
<comment type="caution">
    <text evidence="2">The sequence shown here is derived from an EMBL/GenBank/DDBJ whole genome shotgun (WGS) entry which is preliminary data.</text>
</comment>
<dbReference type="Proteomes" id="UP000635853">
    <property type="component" value="Unassembled WGS sequence"/>
</dbReference>
<evidence type="ECO:0000313" key="2">
    <source>
        <dbReference type="EMBL" id="MBL3579460.1"/>
    </source>
</evidence>
<protein>
    <submittedName>
        <fullName evidence="2">Uncharacterized protein</fullName>
    </submittedName>
</protein>
<reference evidence="3" key="1">
    <citation type="submission" date="2021-01" db="EMBL/GenBank/DDBJ databases">
        <title>Draft genomes of Rhodovulum sulfidophilum.</title>
        <authorList>
            <person name="Guzman M.S."/>
        </authorList>
    </citation>
    <scope>NUCLEOTIDE SEQUENCE [LARGE SCALE GENOMIC DNA]</scope>
    <source>
        <strain evidence="3">AB19</strain>
    </source>
</reference>
<organism evidence="2 3">
    <name type="scientific">Rhodovulum visakhapatnamense</name>
    <dbReference type="NCBI Taxonomy" id="364297"/>
    <lineage>
        <taxon>Bacteria</taxon>
        <taxon>Pseudomonadati</taxon>
        <taxon>Pseudomonadota</taxon>
        <taxon>Alphaproteobacteria</taxon>
        <taxon>Rhodobacterales</taxon>
        <taxon>Paracoccaceae</taxon>
        <taxon>Rhodovulum</taxon>
    </lineage>
</organism>
<evidence type="ECO:0000313" key="3">
    <source>
        <dbReference type="Proteomes" id="UP000635853"/>
    </source>
</evidence>
<proteinExistence type="predicted"/>
<dbReference type="EMBL" id="JAESIL010000070">
    <property type="protein sequence ID" value="MBL3579460.1"/>
    <property type="molecule type" value="Genomic_DNA"/>
</dbReference>
<gene>
    <name evidence="2" type="ORF">JMJ92_15035</name>
</gene>
<accession>A0ABS1RIH8</accession>
<keyword evidence="3" id="KW-1185">Reference proteome</keyword>
<name>A0ABS1RIH8_9RHOB</name>
<dbReference type="RefSeq" id="WP_202241564.1">
    <property type="nucleotide sequence ID" value="NZ_JAESIM010000039.1"/>
</dbReference>
<evidence type="ECO:0000256" key="1">
    <source>
        <dbReference type="SAM" id="MobiDB-lite"/>
    </source>
</evidence>